<dbReference type="GO" id="GO:0005737">
    <property type="term" value="C:cytoplasm"/>
    <property type="evidence" value="ECO:0007669"/>
    <property type="project" value="TreeGrafter"/>
</dbReference>
<dbReference type="PROSITE" id="PS51339">
    <property type="entry name" value="PPASE_MYOTUBULARIN"/>
    <property type="match status" value="1"/>
</dbReference>
<dbReference type="PANTHER" id="PTHR10807:SF73">
    <property type="entry name" value="LD06050P"/>
    <property type="match status" value="1"/>
</dbReference>
<dbReference type="PANTHER" id="PTHR10807">
    <property type="entry name" value="MYOTUBULARIN-RELATED"/>
    <property type="match status" value="1"/>
</dbReference>
<reference evidence="3 4" key="1">
    <citation type="journal article" date="2017" name="Curr. Biol.">
        <title>Genome architecture and evolution of a unichromosomal asexual nematode.</title>
        <authorList>
            <person name="Fradin H."/>
            <person name="Zegar C."/>
            <person name="Gutwein M."/>
            <person name="Lucas J."/>
            <person name="Kovtun M."/>
            <person name="Corcoran D."/>
            <person name="Baugh L.R."/>
            <person name="Kiontke K."/>
            <person name="Gunsalus K."/>
            <person name="Fitch D.H."/>
            <person name="Piano F."/>
        </authorList>
    </citation>
    <scope>NUCLEOTIDE SEQUENCE [LARGE SCALE GENOMIC DNA]</scope>
    <source>
        <strain evidence="3">PF1309</strain>
    </source>
</reference>
<evidence type="ECO:0000256" key="1">
    <source>
        <dbReference type="ARBA" id="ARBA00007471"/>
    </source>
</evidence>
<dbReference type="AlphaFoldDB" id="A0A2A2JFE1"/>
<dbReference type="InterPro" id="IPR030564">
    <property type="entry name" value="Myotubularin"/>
</dbReference>
<sequence length="601" mass="67933">MHSNLVVGQSQDLYYAQRKCKRESTRQSSKMELSEALEVSRINNVFIRGGVRAAQYGSLCFSSHHLIFAPDEADKSKDAGEFWLLHRAVDRVSCDLLQPNLPSKGCLLTLKCKNFMIIEFEIANVNDAQAAMRSIDKISNITSCMHDYPFYYRVSFTVLDDGWTAFDVEQEFARLALFGCDSFRLSTINEDFKTCSSYPQKVIVPKGIGDDYLKISATFRDGGRFPVLSYFHKETRSSIMRCGQPLIGPTNRRCKEDETILNSLLSSTRGFIVDTRSKNVASSSRSKGGGCESQMYYSQWKYIFCPIPRIQEIKNSLHKMVELCNDRSVSSSSFLSRLAASGWPAAVADCLATAANVAQIVHCEGTREVPVVVHGGEGTDTTLIATSLARIILDPDARTIRGFESLVEQEWIQAGHPFFVRNAHSAYADGVITGPKESPVFLLFLDCVHQLISQYIHSFEFDESFLIFLFEHAYASEFGSFLGSSEMEKHELQLKKITVSLWSYVNNPEILKTFVNPLYEPRSSVIWPSIAPQSIRTWSRVFFRWQKSWQETDALTETAAQWKLKERELMAKAHMLRKTLIELSKEAALQSNGLQDLKIGE</sequence>
<dbReference type="Gene3D" id="2.30.29.30">
    <property type="entry name" value="Pleckstrin-homology domain (PH domain)/Phosphotyrosine-binding domain (PTB)"/>
    <property type="match status" value="1"/>
</dbReference>
<name>A0A2A2JFE1_9BILA</name>
<dbReference type="EMBL" id="LIAE01010472">
    <property type="protein sequence ID" value="PAV60367.1"/>
    <property type="molecule type" value="Genomic_DNA"/>
</dbReference>
<protein>
    <recommendedName>
        <fullName evidence="2">Myotubularin phosphatase domain-containing protein</fullName>
    </recommendedName>
</protein>
<proteinExistence type="inferred from homology"/>
<dbReference type="InterPro" id="IPR011993">
    <property type="entry name" value="PH-like_dom_sf"/>
</dbReference>
<organism evidence="3 4">
    <name type="scientific">Diploscapter pachys</name>
    <dbReference type="NCBI Taxonomy" id="2018661"/>
    <lineage>
        <taxon>Eukaryota</taxon>
        <taxon>Metazoa</taxon>
        <taxon>Ecdysozoa</taxon>
        <taxon>Nematoda</taxon>
        <taxon>Chromadorea</taxon>
        <taxon>Rhabditida</taxon>
        <taxon>Rhabditina</taxon>
        <taxon>Rhabditomorpha</taxon>
        <taxon>Rhabditoidea</taxon>
        <taxon>Rhabditidae</taxon>
        <taxon>Diploscapter</taxon>
    </lineage>
</organism>
<dbReference type="InterPro" id="IPR029021">
    <property type="entry name" value="Prot-tyrosine_phosphatase-like"/>
</dbReference>
<dbReference type="OrthoDB" id="271628at2759"/>
<evidence type="ECO:0000313" key="4">
    <source>
        <dbReference type="Proteomes" id="UP000218231"/>
    </source>
</evidence>
<accession>A0A2A2JFE1</accession>
<evidence type="ECO:0000259" key="2">
    <source>
        <dbReference type="PROSITE" id="PS51339"/>
    </source>
</evidence>
<dbReference type="Pfam" id="PF21098">
    <property type="entry name" value="PH-GRAM_MTMR6-like"/>
    <property type="match status" value="1"/>
</dbReference>
<dbReference type="GO" id="GO:0046856">
    <property type="term" value="P:phosphatidylinositol dephosphorylation"/>
    <property type="evidence" value="ECO:0007669"/>
    <property type="project" value="TreeGrafter"/>
</dbReference>
<comment type="caution">
    <text evidence="3">The sequence shown here is derived from an EMBL/GenBank/DDBJ whole genome shotgun (WGS) entry which is preliminary data.</text>
</comment>
<dbReference type="GO" id="GO:0010507">
    <property type="term" value="P:negative regulation of autophagy"/>
    <property type="evidence" value="ECO:0007669"/>
    <property type="project" value="TreeGrafter"/>
</dbReference>
<gene>
    <name evidence="3" type="ORF">WR25_07840</name>
</gene>
<feature type="domain" description="Myotubularin phosphatase" evidence="2">
    <location>
        <begin position="162"/>
        <end position="542"/>
    </location>
</feature>
<dbReference type="Pfam" id="PF06602">
    <property type="entry name" value="Myotub-related"/>
    <property type="match status" value="1"/>
</dbReference>
<dbReference type="STRING" id="2018661.A0A2A2JFE1"/>
<keyword evidence="4" id="KW-1185">Reference proteome</keyword>
<dbReference type="SUPFAM" id="SSF50729">
    <property type="entry name" value="PH domain-like"/>
    <property type="match status" value="1"/>
</dbReference>
<dbReference type="InterPro" id="IPR010569">
    <property type="entry name" value="Myotubularin-like_Pase_dom"/>
</dbReference>
<dbReference type="InterPro" id="IPR048994">
    <property type="entry name" value="PH-GRAM_MTMR6-9"/>
</dbReference>
<dbReference type="Proteomes" id="UP000218231">
    <property type="component" value="Unassembled WGS sequence"/>
</dbReference>
<dbReference type="GO" id="GO:0019903">
    <property type="term" value="F:protein phosphatase binding"/>
    <property type="evidence" value="ECO:0007669"/>
    <property type="project" value="TreeGrafter"/>
</dbReference>
<comment type="similarity">
    <text evidence="1">Belongs to the protein-tyrosine phosphatase family. Non-receptor class myotubularin subfamily.</text>
</comment>
<dbReference type="SUPFAM" id="SSF52799">
    <property type="entry name" value="(Phosphotyrosine protein) phosphatases II"/>
    <property type="match status" value="1"/>
</dbReference>
<evidence type="ECO:0000313" key="3">
    <source>
        <dbReference type="EMBL" id="PAV60367.1"/>
    </source>
</evidence>